<comment type="caution">
    <text evidence="1">The sequence shown here is derived from an EMBL/GenBank/DDBJ whole genome shotgun (WGS) entry which is preliminary data.</text>
</comment>
<dbReference type="RefSeq" id="WP_322947858.1">
    <property type="nucleotide sequence ID" value="NZ_JAYEET010000001.1"/>
</dbReference>
<dbReference type="EMBL" id="JAYEET010000001">
    <property type="protein sequence ID" value="MEA1604495.1"/>
    <property type="molecule type" value="Genomic_DNA"/>
</dbReference>
<reference evidence="1 2" key="1">
    <citation type="submission" date="2023-12" db="EMBL/GenBank/DDBJ databases">
        <title>Pseudomonas sp. T5W1.</title>
        <authorList>
            <person name="Maltman C."/>
        </authorList>
    </citation>
    <scope>NUCLEOTIDE SEQUENCE [LARGE SCALE GENOMIC DNA]</scope>
    <source>
        <strain evidence="1 2">T5W1</strain>
    </source>
</reference>
<sequence>MLLLLLPVTVVAAPVSLYTYHRQPPFVLELEPRTGLMFEVAALLNQQADAQQTYDARVLPRARLNQTLAGWLDGSCAGPGAPGCDDNWMLLWVIPAWGWGERAEQRFLWVDLFKDEDLVVSTQQHKVPYRNANSLIGQRFAALRGHHYPMGVEELMQQGKIDREDGNDVRASLMRIHSRRAAVTIIRRLAFNYYLQNDPQLMSIAADFYVAKQPFNQFTLQAMIPRSRPDLRDVLERAKADPAWAALFARYGIKPL</sequence>
<name>A0ABU5P4A2_9PSED</name>
<evidence type="ECO:0008006" key="3">
    <source>
        <dbReference type="Google" id="ProtNLM"/>
    </source>
</evidence>
<evidence type="ECO:0000313" key="2">
    <source>
        <dbReference type="Proteomes" id="UP001292571"/>
    </source>
</evidence>
<protein>
    <recommendedName>
        <fullName evidence="3">Solute-binding protein family 3/N-terminal domain-containing protein</fullName>
    </recommendedName>
</protein>
<organism evidence="1 2">
    <name type="scientific">Pseudomonas spirodelae</name>
    <dbReference type="NCBI Taxonomy" id="3101751"/>
    <lineage>
        <taxon>Bacteria</taxon>
        <taxon>Pseudomonadati</taxon>
        <taxon>Pseudomonadota</taxon>
        <taxon>Gammaproteobacteria</taxon>
        <taxon>Pseudomonadales</taxon>
        <taxon>Pseudomonadaceae</taxon>
        <taxon>Pseudomonas</taxon>
    </lineage>
</organism>
<evidence type="ECO:0000313" key="1">
    <source>
        <dbReference type="EMBL" id="MEA1604495.1"/>
    </source>
</evidence>
<accession>A0ABU5P4A2</accession>
<dbReference type="Proteomes" id="UP001292571">
    <property type="component" value="Unassembled WGS sequence"/>
</dbReference>
<proteinExistence type="predicted"/>
<dbReference type="SUPFAM" id="SSF53850">
    <property type="entry name" value="Periplasmic binding protein-like II"/>
    <property type="match status" value="1"/>
</dbReference>
<keyword evidence="2" id="KW-1185">Reference proteome</keyword>
<gene>
    <name evidence="1" type="ORF">SOP97_01495</name>
</gene>